<feature type="region of interest" description="Disordered" evidence="6">
    <location>
        <begin position="521"/>
        <end position="550"/>
    </location>
</feature>
<dbReference type="PANTHER" id="PTHR33662:SF1">
    <property type="entry name" value="INACTIVE UBIQUITIN THIOESTERASE OTULINL"/>
    <property type="match status" value="1"/>
</dbReference>
<feature type="region of interest" description="Linear diubiquitin binding" evidence="5">
    <location>
        <begin position="267"/>
        <end position="268"/>
    </location>
</feature>
<feature type="region of interest" description="Disordered" evidence="6">
    <location>
        <begin position="96"/>
        <end position="144"/>
    </location>
</feature>
<comment type="subcellular location">
    <subcellularLocation>
        <location evidence="1">Cytoplasm</location>
    </subcellularLocation>
</comment>
<feature type="active site" description="Nucleophile" evidence="4">
    <location>
        <position position="302"/>
    </location>
</feature>
<evidence type="ECO:0000256" key="4">
    <source>
        <dbReference type="PIRSR" id="PIRSR623237-1"/>
    </source>
</evidence>
<evidence type="ECO:0000256" key="2">
    <source>
        <dbReference type="ARBA" id="ARBA00010267"/>
    </source>
</evidence>
<evidence type="ECO:0000313" key="8">
    <source>
        <dbReference type="RefSeq" id="XP_032823311.1"/>
    </source>
</evidence>
<keyword evidence="3" id="KW-0963">Cytoplasm</keyword>
<dbReference type="Proteomes" id="UP001318040">
    <property type="component" value="Chromosome 2"/>
</dbReference>
<dbReference type="PRINTS" id="PR02057">
    <property type="entry name" value="PROTEINF105B"/>
</dbReference>
<evidence type="ECO:0000256" key="3">
    <source>
        <dbReference type="ARBA" id="ARBA00022490"/>
    </source>
</evidence>
<dbReference type="PRINTS" id="PR02055">
    <property type="entry name" value="PROTEINF105"/>
</dbReference>
<feature type="compositionally biased region" description="Basic residues" evidence="6">
    <location>
        <begin position="540"/>
        <end position="550"/>
    </location>
</feature>
<dbReference type="GO" id="GO:1990108">
    <property type="term" value="P:protein linear deubiquitination"/>
    <property type="evidence" value="ECO:0007669"/>
    <property type="project" value="InterPro"/>
</dbReference>
<name>A0AAJ7X6Q7_PETMA</name>
<feature type="region of interest" description="Linear diubiquitin binding" evidence="5">
    <location>
        <begin position="513"/>
        <end position="515"/>
    </location>
</feature>
<dbReference type="Pfam" id="PF16218">
    <property type="entry name" value="Peptidase_C101"/>
    <property type="match status" value="1"/>
</dbReference>
<dbReference type="KEGG" id="pmrn:116949857"/>
<evidence type="ECO:0000256" key="6">
    <source>
        <dbReference type="SAM" id="MobiDB-lite"/>
    </source>
</evidence>
<dbReference type="PANTHER" id="PTHR33662">
    <property type="entry name" value="OTU DEUBIQUITINASE WITH LINEAR LINKAGE-SPECIFICITY A-RELATED"/>
    <property type="match status" value="1"/>
</dbReference>
<evidence type="ECO:0000313" key="7">
    <source>
        <dbReference type="Proteomes" id="UP001318040"/>
    </source>
</evidence>
<evidence type="ECO:0000256" key="1">
    <source>
        <dbReference type="ARBA" id="ARBA00004496"/>
    </source>
</evidence>
<feature type="compositionally biased region" description="Polar residues" evidence="6">
    <location>
        <begin position="96"/>
        <end position="108"/>
    </location>
</feature>
<gene>
    <name evidence="8" type="primary">OTULIN</name>
</gene>
<feature type="compositionally biased region" description="Basic and acidic residues" evidence="6">
    <location>
        <begin position="182"/>
        <end position="209"/>
    </location>
</feature>
<protein>
    <submittedName>
        <fullName evidence="8">Ubiquitin thioesterase otulin isoform X1</fullName>
    </submittedName>
</protein>
<accession>A0AAJ7X6Q7</accession>
<dbReference type="AlphaFoldDB" id="A0AAJ7X6Q7"/>
<organism evidence="7 8">
    <name type="scientific">Petromyzon marinus</name>
    <name type="common">Sea lamprey</name>
    <dbReference type="NCBI Taxonomy" id="7757"/>
    <lineage>
        <taxon>Eukaryota</taxon>
        <taxon>Metazoa</taxon>
        <taxon>Chordata</taxon>
        <taxon>Craniata</taxon>
        <taxon>Vertebrata</taxon>
        <taxon>Cyclostomata</taxon>
        <taxon>Hyperoartia</taxon>
        <taxon>Petromyzontiformes</taxon>
        <taxon>Petromyzontidae</taxon>
        <taxon>Petromyzon</taxon>
    </lineage>
</organism>
<feature type="region of interest" description="Linear diubiquitin binding" evidence="5">
    <location>
        <begin position="297"/>
        <end position="299"/>
    </location>
</feature>
<keyword evidence="7" id="KW-1185">Reference proteome</keyword>
<feature type="active site" evidence="4">
    <location>
        <position position="299"/>
    </location>
</feature>
<feature type="compositionally biased region" description="Basic and acidic residues" evidence="6">
    <location>
        <begin position="161"/>
        <end position="173"/>
    </location>
</feature>
<dbReference type="InterPro" id="IPR023237">
    <property type="entry name" value="Otulin"/>
</dbReference>
<feature type="compositionally biased region" description="Basic and acidic residues" evidence="6">
    <location>
        <begin position="114"/>
        <end position="130"/>
    </location>
</feature>
<dbReference type="RefSeq" id="XP_032823311.1">
    <property type="nucleotide sequence ID" value="XM_032967420.1"/>
</dbReference>
<evidence type="ECO:0000256" key="5">
    <source>
        <dbReference type="PIRSR" id="PIRSR623237-2"/>
    </source>
</evidence>
<dbReference type="InterPro" id="IPR023235">
    <property type="entry name" value="FAM105"/>
</dbReference>
<comment type="similarity">
    <text evidence="2">Belongs to the peptidase C65 family. Otulin subfamily.</text>
</comment>
<dbReference type="GeneID" id="116949857"/>
<dbReference type="GO" id="GO:0004843">
    <property type="term" value="F:cysteine-type deubiquitinase activity"/>
    <property type="evidence" value="ECO:0007669"/>
    <property type="project" value="InterPro"/>
</dbReference>
<feature type="active site" evidence="4">
    <location>
        <position position="516"/>
    </location>
</feature>
<reference evidence="8" key="1">
    <citation type="submission" date="2025-08" db="UniProtKB">
        <authorList>
            <consortium name="RefSeq"/>
        </authorList>
    </citation>
    <scope>IDENTIFICATION</scope>
    <source>
        <tissue evidence="8">Sperm</tissue>
    </source>
</reference>
<sequence>MGEGVVTQVMASVDENSSLGGKVGARKTFDSSEVDLKSEVIPPNVVGDLSDTAVSNNHSDRLSIACKDCGTEEEQGDLTPKNSRQQCLLTESKSYVNSNENIASGSQPEESDLKEDAGTHDLSTENRAEAGGEPEMGQSFTGCIASKGFGDNFEKIHQSGEREIGKKGGKGELHPLGNAAKVPKDLDPQEDSLKKRERQHLSERWKDTAGRPQHGGGNRPHTDDQGESCGLVQSLSHQEEDMYRSEGTIDKMPIGERRELVDYSCREWKGSTAKTKKIKKAYLELSGKGYFDIRRVRGDNYCGLRATLFQAFWKKIYIFDSTVKITELPHVLYQRNKGLIENWTFANREVKGRCNQASLVICLQNLENEWLKACTFEAANAENFCKDLFNQLGVTEWRLYEAVKLLMLWKAVDLYEMQQRGEDVPLFATLMFARETSLKPLSFLINHLNHVGSSGGLEQVEMCLLGYTLGITIRAFRLYMFGTEEFQVCYPESEPARGGGAVERPEVAIVTEDDRHYNVLLPSPNQPPCGHGEQPPLGHSKQRARSPHAL</sequence>
<feature type="region of interest" description="Disordered" evidence="6">
    <location>
        <begin position="161"/>
        <end position="228"/>
    </location>
</feature>
<proteinExistence type="inferred from homology"/>
<dbReference type="GO" id="GO:0005737">
    <property type="term" value="C:cytoplasm"/>
    <property type="evidence" value="ECO:0007669"/>
    <property type="project" value="UniProtKB-SubCell"/>
</dbReference>
<feature type="site" description="Linear diubiquitin binding" evidence="5">
    <location>
        <position position="485"/>
    </location>
</feature>